<protein>
    <submittedName>
        <fullName evidence="3">Xanthine dehydrogenase accessory factor</fullName>
    </submittedName>
</protein>
<keyword evidence="4" id="KW-1185">Reference proteome</keyword>
<dbReference type="Pfam" id="PF02625">
    <property type="entry name" value="XdhC_CoxI"/>
    <property type="match status" value="1"/>
</dbReference>
<dbReference type="Pfam" id="PF13478">
    <property type="entry name" value="XdhC_C"/>
    <property type="match status" value="1"/>
</dbReference>
<feature type="domain" description="XdhC Rossmann" evidence="2">
    <location>
        <begin position="193"/>
        <end position="333"/>
    </location>
</feature>
<dbReference type="PANTHER" id="PTHR30388:SF4">
    <property type="entry name" value="MOLYBDENUM COFACTOR INSERTION CHAPERONE PAOD"/>
    <property type="match status" value="1"/>
</dbReference>
<evidence type="ECO:0000259" key="1">
    <source>
        <dbReference type="Pfam" id="PF02625"/>
    </source>
</evidence>
<dbReference type="InterPro" id="IPR052698">
    <property type="entry name" value="MoCofactor_Util/Proc"/>
</dbReference>
<evidence type="ECO:0000259" key="2">
    <source>
        <dbReference type="Pfam" id="PF13478"/>
    </source>
</evidence>
<sequence>MPIVVEPSLPPPPLGGLRALVAGVESLAAARRDGVLCVVVGSSGSTYRKPGALVLLDAAGVRVGALSGGCLEAELEARARDVLANGSAQSARFDTSGDEDRVFGSGTGCGGSIDVLLLPLPASNAPLRRALRAADARDVELVLDFVTDGERLGSGEACAGDERYRFDERGGAVDDDIAFATTGHVRVAPAPRVLLLGAGPETRPLLALTRLLGWRVELAEHRERWLRFATGSGIDDEHRDGPDRLADVVAATRFDAALVMNHNLDLDARCLRALAASAVPYVGLLGPAARRDELLAEIGDARDALRARLHAPIGLRLGGEGAEAIALAIVAQLQQEFARAAHA</sequence>
<gene>
    <name evidence="3" type="ORF">FHW12_001599</name>
</gene>
<dbReference type="RefSeq" id="WP_182530462.1">
    <property type="nucleotide sequence ID" value="NZ_JACGXL010000002.1"/>
</dbReference>
<reference evidence="3 4" key="1">
    <citation type="submission" date="2020-07" db="EMBL/GenBank/DDBJ databases">
        <title>Genomic Encyclopedia of Type Strains, Phase IV (KMG-V): Genome sequencing to study the core and pangenomes of soil and plant-associated prokaryotes.</title>
        <authorList>
            <person name="Whitman W."/>
        </authorList>
    </citation>
    <scope>NUCLEOTIDE SEQUENCE [LARGE SCALE GENOMIC DNA]</scope>
    <source>
        <strain evidence="3 4">RH2WT43</strain>
    </source>
</reference>
<name>A0A839EUG1_9GAMM</name>
<accession>A0A839EUG1</accession>
<evidence type="ECO:0000313" key="4">
    <source>
        <dbReference type="Proteomes" id="UP000550401"/>
    </source>
</evidence>
<proteinExistence type="predicted"/>
<feature type="domain" description="XdhC- CoxI" evidence="1">
    <location>
        <begin position="28"/>
        <end position="93"/>
    </location>
</feature>
<dbReference type="EMBL" id="JACGXL010000002">
    <property type="protein sequence ID" value="MBA8887385.1"/>
    <property type="molecule type" value="Genomic_DNA"/>
</dbReference>
<dbReference type="InterPro" id="IPR027051">
    <property type="entry name" value="XdhC_Rossmann_dom"/>
</dbReference>
<comment type="caution">
    <text evidence="3">The sequence shown here is derived from an EMBL/GenBank/DDBJ whole genome shotgun (WGS) entry which is preliminary data.</text>
</comment>
<dbReference type="Gene3D" id="3.40.50.720">
    <property type="entry name" value="NAD(P)-binding Rossmann-like Domain"/>
    <property type="match status" value="1"/>
</dbReference>
<dbReference type="Proteomes" id="UP000550401">
    <property type="component" value="Unassembled WGS sequence"/>
</dbReference>
<dbReference type="InterPro" id="IPR003777">
    <property type="entry name" value="XdhC_CoxI"/>
</dbReference>
<dbReference type="PANTHER" id="PTHR30388">
    <property type="entry name" value="ALDEHYDE OXIDOREDUCTASE MOLYBDENUM COFACTOR ASSEMBLY PROTEIN"/>
    <property type="match status" value="1"/>
</dbReference>
<organism evidence="3 4">
    <name type="scientific">Dokdonella fugitiva</name>
    <dbReference type="NCBI Taxonomy" id="328517"/>
    <lineage>
        <taxon>Bacteria</taxon>
        <taxon>Pseudomonadati</taxon>
        <taxon>Pseudomonadota</taxon>
        <taxon>Gammaproteobacteria</taxon>
        <taxon>Lysobacterales</taxon>
        <taxon>Rhodanobacteraceae</taxon>
        <taxon>Dokdonella</taxon>
    </lineage>
</organism>
<evidence type="ECO:0000313" key="3">
    <source>
        <dbReference type="EMBL" id="MBA8887385.1"/>
    </source>
</evidence>
<dbReference type="AlphaFoldDB" id="A0A839EUG1"/>